<sequence length="124" mass="13641">MSNETLYERLGGEPAIGAIVSEFYDRVLADDRVNHYFDDVDMADQRSHQTKFLSAVTGGPIRYEGEEMATAHEELAITDAEFEIVATHLDDALREFDVGDADREAVMEAVSGFEGDVVGPPADE</sequence>
<keyword evidence="6" id="KW-0479">Metal-binding</keyword>
<dbReference type="GO" id="GO:0020037">
    <property type="term" value="F:heme binding"/>
    <property type="evidence" value="ECO:0007669"/>
    <property type="project" value="InterPro"/>
</dbReference>
<dbReference type="GO" id="GO:0019825">
    <property type="term" value="F:oxygen binding"/>
    <property type="evidence" value="ECO:0007669"/>
    <property type="project" value="InterPro"/>
</dbReference>
<dbReference type="PROSITE" id="PS01213">
    <property type="entry name" value="GLOBIN_FAM_2"/>
    <property type="match status" value="1"/>
</dbReference>
<dbReference type="CDD" id="cd00454">
    <property type="entry name" value="TrHb1_N"/>
    <property type="match status" value="1"/>
</dbReference>
<proteinExistence type="inferred from homology"/>
<dbReference type="InterPro" id="IPR001486">
    <property type="entry name" value="Hemoglobin_trunc"/>
</dbReference>
<name>A0A6B1IMY8_9EURY</name>
<dbReference type="InterPro" id="IPR016339">
    <property type="entry name" value="Hemoglobin_trunc_I"/>
</dbReference>
<dbReference type="EMBL" id="WMFC01000010">
    <property type="protein sequence ID" value="MYL67857.1"/>
    <property type="molecule type" value="Genomic_DNA"/>
</dbReference>
<evidence type="ECO:0000256" key="6">
    <source>
        <dbReference type="ARBA" id="ARBA00022723"/>
    </source>
</evidence>
<evidence type="ECO:0000256" key="1">
    <source>
        <dbReference type="ARBA" id="ARBA00001971"/>
    </source>
</evidence>
<evidence type="ECO:0000256" key="4">
    <source>
        <dbReference type="ARBA" id="ARBA00022617"/>
    </source>
</evidence>
<dbReference type="PIRSF" id="PIRSF002030">
    <property type="entry name" value="Globin_Protozoa/Cyanobacteria"/>
    <property type="match status" value="1"/>
</dbReference>
<reference evidence="8 9" key="1">
    <citation type="submission" date="2019-11" db="EMBL/GenBank/DDBJ databases">
        <title>Genome sequences of 17 halophilic strains isolated from different environments.</title>
        <authorList>
            <person name="Furrow R.E."/>
        </authorList>
    </citation>
    <scope>NUCLEOTIDE SEQUENCE [LARGE SCALE GENOMIC DNA]</scope>
    <source>
        <strain evidence="8 9">22502_06_Cabo</strain>
    </source>
</reference>
<dbReference type="SUPFAM" id="SSF46458">
    <property type="entry name" value="Globin-like"/>
    <property type="match status" value="1"/>
</dbReference>
<evidence type="ECO:0000313" key="9">
    <source>
        <dbReference type="Proteomes" id="UP000452321"/>
    </source>
</evidence>
<dbReference type="Pfam" id="PF01152">
    <property type="entry name" value="Bac_globin"/>
    <property type="match status" value="1"/>
</dbReference>
<comment type="caution">
    <text evidence="8">The sequence shown here is derived from an EMBL/GenBank/DDBJ whole genome shotgun (WGS) entry which is preliminary data.</text>
</comment>
<evidence type="ECO:0000256" key="7">
    <source>
        <dbReference type="ARBA" id="ARBA00023004"/>
    </source>
</evidence>
<keyword evidence="3" id="KW-0813">Transport</keyword>
<dbReference type="GO" id="GO:0005344">
    <property type="term" value="F:oxygen carrier activity"/>
    <property type="evidence" value="ECO:0007669"/>
    <property type="project" value="UniProtKB-KW"/>
</dbReference>
<keyword evidence="4" id="KW-0349">Heme</keyword>
<dbReference type="AlphaFoldDB" id="A0A6B1IMY8"/>
<dbReference type="Proteomes" id="UP000452321">
    <property type="component" value="Unassembled WGS sequence"/>
</dbReference>
<dbReference type="GO" id="GO:0046872">
    <property type="term" value="F:metal ion binding"/>
    <property type="evidence" value="ECO:0007669"/>
    <property type="project" value="UniProtKB-KW"/>
</dbReference>
<organism evidence="8 9">
    <name type="scientific">Halorubrum distributum</name>
    <dbReference type="NCBI Taxonomy" id="29283"/>
    <lineage>
        <taxon>Archaea</taxon>
        <taxon>Methanobacteriati</taxon>
        <taxon>Methanobacteriota</taxon>
        <taxon>Stenosarchaea group</taxon>
        <taxon>Halobacteria</taxon>
        <taxon>Halobacteriales</taxon>
        <taxon>Haloferacaceae</taxon>
        <taxon>Halorubrum</taxon>
        <taxon>Halorubrum distributum group</taxon>
    </lineage>
</organism>
<keyword evidence="5" id="KW-0561">Oxygen transport</keyword>
<evidence type="ECO:0000313" key="8">
    <source>
        <dbReference type="EMBL" id="MYL67857.1"/>
    </source>
</evidence>
<keyword evidence="7" id="KW-0408">Iron</keyword>
<dbReference type="InterPro" id="IPR009050">
    <property type="entry name" value="Globin-like_sf"/>
</dbReference>
<accession>A0A6B1IMY8</accession>
<protein>
    <submittedName>
        <fullName evidence="8">Group 1 truncated hemoglobin</fullName>
    </submittedName>
</protein>
<comment type="cofactor">
    <cofactor evidence="1">
        <name>heme</name>
        <dbReference type="ChEBI" id="CHEBI:30413"/>
    </cofactor>
</comment>
<evidence type="ECO:0000256" key="5">
    <source>
        <dbReference type="ARBA" id="ARBA00022621"/>
    </source>
</evidence>
<dbReference type="InterPro" id="IPR012292">
    <property type="entry name" value="Globin/Proto"/>
</dbReference>
<gene>
    <name evidence="8" type="ORF">GLW30_08950</name>
</gene>
<evidence type="ECO:0000256" key="3">
    <source>
        <dbReference type="ARBA" id="ARBA00022448"/>
    </source>
</evidence>
<comment type="similarity">
    <text evidence="2">Belongs to the truncated hemoglobin family. Group I subfamily.</text>
</comment>
<dbReference type="Gene3D" id="1.10.490.10">
    <property type="entry name" value="Globins"/>
    <property type="match status" value="1"/>
</dbReference>
<evidence type="ECO:0000256" key="2">
    <source>
        <dbReference type="ARBA" id="ARBA00009660"/>
    </source>
</evidence>
<dbReference type="RefSeq" id="WP_007995103.1">
    <property type="nucleotide sequence ID" value="NZ_WMFC01000010.1"/>
</dbReference>
<dbReference type="InterPro" id="IPR019795">
    <property type="entry name" value="Globin_bac-like_CS"/>
</dbReference>